<reference evidence="3 4" key="1">
    <citation type="journal article" date="2019" name="Int. J. Syst. Evol. Microbiol.">
        <title>The Global Catalogue of Microorganisms (GCM) 10K type strain sequencing project: providing services to taxonomists for standard genome sequencing and annotation.</title>
        <authorList>
            <consortium name="The Broad Institute Genomics Platform"/>
            <consortium name="The Broad Institute Genome Sequencing Center for Infectious Disease"/>
            <person name="Wu L."/>
            <person name="Ma J."/>
        </authorList>
    </citation>
    <scope>NUCLEOTIDE SEQUENCE [LARGE SCALE GENOMIC DNA]</scope>
    <source>
        <strain evidence="3 4">JCM 11896</strain>
    </source>
</reference>
<evidence type="ECO:0000313" key="3">
    <source>
        <dbReference type="EMBL" id="GAA1403789.1"/>
    </source>
</evidence>
<dbReference type="RefSeq" id="WP_344030572.1">
    <property type="nucleotide sequence ID" value="NZ_BAAAJK010000063.1"/>
</dbReference>
<dbReference type="InterPro" id="IPR000888">
    <property type="entry name" value="RmlC-like"/>
</dbReference>
<dbReference type="Pfam" id="PF00908">
    <property type="entry name" value="dTDP_sugar_isom"/>
    <property type="match status" value="1"/>
</dbReference>
<dbReference type="EMBL" id="BAAAJK010000063">
    <property type="protein sequence ID" value="GAA1403789.1"/>
    <property type="molecule type" value="Genomic_DNA"/>
</dbReference>
<name>A0ABN1YHB0_9PSEU</name>
<accession>A0ABN1YHB0</accession>
<evidence type="ECO:0000256" key="1">
    <source>
        <dbReference type="ARBA" id="ARBA00010154"/>
    </source>
</evidence>
<protein>
    <recommendedName>
        <fullName evidence="5">dTDP-4-dehydrorhamnose 3,5-epimerase</fullName>
    </recommendedName>
</protein>
<feature type="region of interest" description="Disordered" evidence="2">
    <location>
        <begin position="104"/>
        <end position="124"/>
    </location>
</feature>
<dbReference type="SUPFAM" id="SSF51182">
    <property type="entry name" value="RmlC-like cupins"/>
    <property type="match status" value="1"/>
</dbReference>
<keyword evidence="4" id="KW-1185">Reference proteome</keyword>
<comment type="similarity">
    <text evidence="1">Belongs to the dTDP-4-dehydrorhamnose 3,5-epimerase family.</text>
</comment>
<evidence type="ECO:0008006" key="5">
    <source>
        <dbReference type="Google" id="ProtNLM"/>
    </source>
</evidence>
<sequence>MSVLRTVVPGSLLVGPPGPDAFAVRRRRRVARDAVDGLHLHRAEAVLLDVSRGAGYAVVIDARPEAETFGRLAVSVLDGGRLLLVPPGCLHGVQALTDGTIVETRSAARPSRRDRATVDPDDPDLQLRWLRSRPARTPAPDRSWTGLCSRLGAPAGPRRDRVSIW</sequence>
<dbReference type="PANTHER" id="PTHR21047:SF2">
    <property type="entry name" value="THYMIDINE DIPHOSPHO-4-KETO-RHAMNOSE 3,5-EPIMERASE"/>
    <property type="match status" value="1"/>
</dbReference>
<dbReference type="InterPro" id="IPR011051">
    <property type="entry name" value="RmlC_Cupin_sf"/>
</dbReference>
<evidence type="ECO:0000313" key="4">
    <source>
        <dbReference type="Proteomes" id="UP001501414"/>
    </source>
</evidence>
<dbReference type="Gene3D" id="2.60.120.10">
    <property type="entry name" value="Jelly Rolls"/>
    <property type="match status" value="1"/>
</dbReference>
<dbReference type="PANTHER" id="PTHR21047">
    <property type="entry name" value="DTDP-6-DEOXY-D-GLUCOSE-3,5 EPIMERASE"/>
    <property type="match status" value="1"/>
</dbReference>
<dbReference type="Proteomes" id="UP001501414">
    <property type="component" value="Unassembled WGS sequence"/>
</dbReference>
<dbReference type="InterPro" id="IPR014710">
    <property type="entry name" value="RmlC-like_jellyroll"/>
</dbReference>
<organism evidence="3 4">
    <name type="scientific">Pseudonocardia kongjuensis</name>
    <dbReference type="NCBI Taxonomy" id="102227"/>
    <lineage>
        <taxon>Bacteria</taxon>
        <taxon>Bacillati</taxon>
        <taxon>Actinomycetota</taxon>
        <taxon>Actinomycetes</taxon>
        <taxon>Pseudonocardiales</taxon>
        <taxon>Pseudonocardiaceae</taxon>
        <taxon>Pseudonocardia</taxon>
    </lineage>
</organism>
<evidence type="ECO:0000256" key="2">
    <source>
        <dbReference type="SAM" id="MobiDB-lite"/>
    </source>
</evidence>
<proteinExistence type="inferred from homology"/>
<gene>
    <name evidence="3" type="ORF">GCM10009613_65380</name>
</gene>
<comment type="caution">
    <text evidence="3">The sequence shown here is derived from an EMBL/GenBank/DDBJ whole genome shotgun (WGS) entry which is preliminary data.</text>
</comment>